<protein>
    <submittedName>
        <fullName evidence="2">Uncharacterized protein</fullName>
    </submittedName>
</protein>
<organism evidence="2">
    <name type="scientific">Arundo donax</name>
    <name type="common">Giant reed</name>
    <name type="synonym">Donax arundinaceus</name>
    <dbReference type="NCBI Taxonomy" id="35708"/>
    <lineage>
        <taxon>Eukaryota</taxon>
        <taxon>Viridiplantae</taxon>
        <taxon>Streptophyta</taxon>
        <taxon>Embryophyta</taxon>
        <taxon>Tracheophyta</taxon>
        <taxon>Spermatophyta</taxon>
        <taxon>Magnoliopsida</taxon>
        <taxon>Liliopsida</taxon>
        <taxon>Poales</taxon>
        <taxon>Poaceae</taxon>
        <taxon>PACMAD clade</taxon>
        <taxon>Arundinoideae</taxon>
        <taxon>Arundineae</taxon>
        <taxon>Arundo</taxon>
    </lineage>
</organism>
<reference evidence="2" key="2">
    <citation type="journal article" date="2015" name="Data Brief">
        <title>Shoot transcriptome of the giant reed, Arundo donax.</title>
        <authorList>
            <person name="Barrero R.A."/>
            <person name="Guerrero F.D."/>
            <person name="Moolhuijzen P."/>
            <person name="Goolsby J.A."/>
            <person name="Tidwell J."/>
            <person name="Bellgard S.E."/>
            <person name="Bellgard M.I."/>
        </authorList>
    </citation>
    <scope>NUCLEOTIDE SEQUENCE</scope>
    <source>
        <tissue evidence="2">Shoot tissue taken approximately 20 cm above the soil surface</tissue>
    </source>
</reference>
<sequence length="58" mass="6479">MNLAMKHTVRLKHRASVTGLFTQRYSLLTGSDALVEERGERSGRRQSAVASLALVPRR</sequence>
<reference evidence="2" key="1">
    <citation type="submission" date="2014-09" db="EMBL/GenBank/DDBJ databases">
        <authorList>
            <person name="Magalhaes I.L.F."/>
            <person name="Oliveira U."/>
            <person name="Santos F.R."/>
            <person name="Vidigal T.H.D.A."/>
            <person name="Brescovit A.D."/>
            <person name="Santos A.J."/>
        </authorList>
    </citation>
    <scope>NUCLEOTIDE SEQUENCE</scope>
    <source>
        <tissue evidence="2">Shoot tissue taken approximately 20 cm above the soil surface</tissue>
    </source>
</reference>
<proteinExistence type="predicted"/>
<feature type="region of interest" description="Disordered" evidence="1">
    <location>
        <begin position="38"/>
        <end position="58"/>
    </location>
</feature>
<dbReference type="EMBL" id="GBRH01165161">
    <property type="protein sequence ID" value="JAE32735.1"/>
    <property type="molecule type" value="Transcribed_RNA"/>
</dbReference>
<evidence type="ECO:0000256" key="1">
    <source>
        <dbReference type="SAM" id="MobiDB-lite"/>
    </source>
</evidence>
<name>A0A0A9H6B4_ARUDO</name>
<accession>A0A0A9H6B4</accession>
<dbReference type="AlphaFoldDB" id="A0A0A9H6B4"/>
<evidence type="ECO:0000313" key="2">
    <source>
        <dbReference type="EMBL" id="JAE32735.1"/>
    </source>
</evidence>